<accession>A0A0W8FHF9</accession>
<name>A0A0W8FHF9_9ZZZZ</name>
<protein>
    <submittedName>
        <fullName evidence="2">Uncharacterized protein</fullName>
    </submittedName>
</protein>
<gene>
    <name evidence="2" type="ORF">ASZ90_009972</name>
</gene>
<comment type="caution">
    <text evidence="2">The sequence shown here is derived from an EMBL/GenBank/DDBJ whole genome shotgun (WGS) entry which is preliminary data.</text>
</comment>
<reference evidence="2" key="1">
    <citation type="journal article" date="2015" name="Proc. Natl. Acad. Sci. U.S.A.">
        <title>Networks of energetic and metabolic interactions define dynamics in microbial communities.</title>
        <authorList>
            <person name="Embree M."/>
            <person name="Liu J.K."/>
            <person name="Al-Bassam M.M."/>
            <person name="Zengler K."/>
        </authorList>
    </citation>
    <scope>NUCLEOTIDE SEQUENCE</scope>
</reference>
<proteinExistence type="predicted"/>
<evidence type="ECO:0000313" key="2">
    <source>
        <dbReference type="EMBL" id="KUG20292.1"/>
    </source>
</evidence>
<dbReference type="AlphaFoldDB" id="A0A0W8FHF9"/>
<dbReference type="EMBL" id="LNQE01001206">
    <property type="protein sequence ID" value="KUG20292.1"/>
    <property type="molecule type" value="Genomic_DNA"/>
</dbReference>
<feature type="region of interest" description="Disordered" evidence="1">
    <location>
        <begin position="85"/>
        <end position="109"/>
    </location>
</feature>
<sequence>MRGIVRTDPSVEMKTMLDASSGVVPYGRRKIYPLLPVPDERVLPLAEVVEVVLRRRLRDADDDVFGVLHVPVDVEQVLEHAPAVDDDADGTRIVRPDFGPVPPSASSLPPRLRLPLRSLLRPSRTPLV</sequence>
<organism evidence="2">
    <name type="scientific">hydrocarbon metagenome</name>
    <dbReference type="NCBI Taxonomy" id="938273"/>
    <lineage>
        <taxon>unclassified sequences</taxon>
        <taxon>metagenomes</taxon>
        <taxon>ecological metagenomes</taxon>
    </lineage>
</organism>
<evidence type="ECO:0000256" key="1">
    <source>
        <dbReference type="SAM" id="MobiDB-lite"/>
    </source>
</evidence>